<gene>
    <name evidence="1" type="ORF">C5167_039489</name>
</gene>
<keyword evidence="2" id="KW-1185">Reference proteome</keyword>
<organism evidence="1 2">
    <name type="scientific">Papaver somniferum</name>
    <name type="common">Opium poppy</name>
    <dbReference type="NCBI Taxonomy" id="3469"/>
    <lineage>
        <taxon>Eukaryota</taxon>
        <taxon>Viridiplantae</taxon>
        <taxon>Streptophyta</taxon>
        <taxon>Embryophyta</taxon>
        <taxon>Tracheophyta</taxon>
        <taxon>Spermatophyta</taxon>
        <taxon>Magnoliopsida</taxon>
        <taxon>Ranunculales</taxon>
        <taxon>Papaveraceae</taxon>
        <taxon>Papaveroideae</taxon>
        <taxon>Papaver</taxon>
    </lineage>
</organism>
<evidence type="ECO:0000313" key="2">
    <source>
        <dbReference type="Proteomes" id="UP000316621"/>
    </source>
</evidence>
<dbReference type="Proteomes" id="UP000316621">
    <property type="component" value="Chromosome 1"/>
</dbReference>
<sequence length="112" mass="11872">MKMAVNNHKSGAVLVVLGSLLCLNVCEELELLLQRKEVRLQGHLIVGTIHGMSLLCFRMQSGVSSSPARITYTFNGAMGSCKAVVGVATIEATTMGQWILVCAIGPGSVQIL</sequence>
<dbReference type="EMBL" id="CM010715">
    <property type="protein sequence ID" value="RZC46535.1"/>
    <property type="molecule type" value="Genomic_DNA"/>
</dbReference>
<name>A0A4Y7IGG8_PAPSO</name>
<evidence type="ECO:0000313" key="1">
    <source>
        <dbReference type="EMBL" id="RZC46535.1"/>
    </source>
</evidence>
<accession>A0A4Y7IGG8</accession>
<dbReference type="AlphaFoldDB" id="A0A4Y7IGG8"/>
<reference evidence="1 2" key="1">
    <citation type="journal article" date="2018" name="Science">
        <title>The opium poppy genome and morphinan production.</title>
        <authorList>
            <person name="Guo L."/>
            <person name="Winzer T."/>
            <person name="Yang X."/>
            <person name="Li Y."/>
            <person name="Ning Z."/>
            <person name="He Z."/>
            <person name="Teodor R."/>
            <person name="Lu Y."/>
            <person name="Bowser T.A."/>
            <person name="Graham I.A."/>
            <person name="Ye K."/>
        </authorList>
    </citation>
    <scope>NUCLEOTIDE SEQUENCE [LARGE SCALE GENOMIC DNA]</scope>
    <source>
        <strain evidence="2">cv. HN1</strain>
        <tissue evidence="1">Leaves</tissue>
    </source>
</reference>
<proteinExistence type="predicted"/>
<dbReference type="Gramene" id="RZC46535">
    <property type="protein sequence ID" value="RZC46535"/>
    <property type="gene ID" value="C5167_039489"/>
</dbReference>
<protein>
    <submittedName>
        <fullName evidence="1">Uncharacterized protein</fullName>
    </submittedName>
</protein>